<dbReference type="AlphaFoldDB" id="A0A383V357"/>
<comment type="similarity">
    <text evidence="2">Belongs to the bacterial PQQ dehydrogenase family.</text>
</comment>
<feature type="signal peptide" evidence="5">
    <location>
        <begin position="1"/>
        <end position="22"/>
    </location>
</feature>
<dbReference type="InterPro" id="IPR018391">
    <property type="entry name" value="PQQ_b-propeller_rpt"/>
</dbReference>
<feature type="region of interest" description="Disordered" evidence="4">
    <location>
        <begin position="509"/>
        <end position="539"/>
    </location>
</feature>
<feature type="compositionally biased region" description="Pro residues" evidence="4">
    <location>
        <begin position="181"/>
        <end position="191"/>
    </location>
</feature>
<feature type="compositionally biased region" description="Pro residues" evidence="4">
    <location>
        <begin position="526"/>
        <end position="536"/>
    </location>
</feature>
<dbReference type="InterPro" id="IPR015943">
    <property type="entry name" value="WD40/YVTN_repeat-like_dom_sf"/>
</dbReference>
<dbReference type="InterPro" id="IPR002372">
    <property type="entry name" value="PQQ_rpt_dom"/>
</dbReference>
<dbReference type="InterPro" id="IPR011047">
    <property type="entry name" value="Quinoprotein_ADH-like_sf"/>
</dbReference>
<dbReference type="STRING" id="3088.A0A383V357"/>
<evidence type="ECO:0000256" key="2">
    <source>
        <dbReference type="ARBA" id="ARBA00008156"/>
    </source>
</evidence>
<keyword evidence="5" id="KW-0732">Signal</keyword>
<reference evidence="7 8" key="1">
    <citation type="submission" date="2016-10" db="EMBL/GenBank/DDBJ databases">
        <authorList>
            <person name="Cai Z."/>
        </authorList>
    </citation>
    <scope>NUCLEOTIDE SEQUENCE [LARGE SCALE GENOMIC DNA]</scope>
</reference>
<sequence length="1137" mass="117719">MSPGHNLIAGALLLLLLQEKLAGTDSGHIFVTTTAGSLSPGEKPAGCNGARFGSANRAPSFSQKLTEKLAGTDSGHIFVTTTAGSLSPGEKPAGCNGARFGSANRAPSFSQKLTVSCKEVTATDKVTLAVTYTTGTGGNFRQGSATFNIDPSCYTTTCGGSTLSPSPSPSPKPSSLLPGTSPSPKPSPSPTPSSCSVLPNVTGITWPALCSGKLTCQAACRTGFAGGRVRASCGLARGWTVTGFCTCVSRRCGSNPSWGHWGGDLQNTRIAAITATDKVTLAVTYTTGTGGNFRRGSATFNIDPSCYTTICGGSTLSPSPSPSPKPSPSPTPSSCSVLPNVTGITWPALCSGKLTCQAACRTGFAGGRVRASCGLARGWTVTGFCTCVSRGCGSNPSWGHWGGDLQNTRNAASEKGISPANVGRLARAWVFNTTADVSATPTVVGNRLLVPDWGGYMYCLNADTVTATDKVTLAVTYTTGTGGNFRQGSATFNIDPSCYTTTCGGSTLSPSPSPSPKPSSLLPGTSPSPKPSPSPTPSSCSVLPNVTGITWPALCSGKLTCQAACRTGFAGGRVRASCGLARGWTVTGFCTCVSRRCGSNPSWGHWGGDLQNTRIAASEKGISPANVGRLARAWVFNTTADVSATPTVVGNRLLVPDWGGYMYCLNADTGALIWSRPIIEYVLAVDPAPYPPSYSNASIISRTSPAVAGDVMVFGVMKKGGGFPYLIAANVTNGVLLWGFRADPHPAAMITQSPTVHNGAVYVGVSSLEELIADNPEYECCTFIGNMLKVDLATGTVVWRTYMAPQNNNQTGGFSGNSVWGSSPALNLQLGHVYIATGNNYEIPKVLAQCHQAVGNLTVENMQQHLACEAKYGQGNYHNCMIALDMETGAIRWAKQLGGPDAWNAACLYSNNKEACPDLNSPDYDFAQAPMLVKTCKTGACKQLVVAGQKSGWVWALRPRDGSVDWSLQVGPGGLVGGMQWGSAADSQRIYVSNNNANGVSVDLTQMKAVPNTPGAAAPPASTKGGLAAAVDAFSGKLLWTFANPTMHWDTSVPPQNARSQAPMTVANGVVYYASMDAAGSLFYLEAATGRLLGNFSTGATLGCGPSVARGKVYTGSGYLNFGLGQRGNKLHALRVA</sequence>
<dbReference type="PANTHER" id="PTHR32303:SF10">
    <property type="entry name" value="OUTER MEMBRANE PROTEIN ASSEMBLY FACTOR BAMB"/>
    <property type="match status" value="1"/>
</dbReference>
<feature type="chain" id="PRO_5016599181" description="Pyrrolo-quinoline quinone repeat domain-containing protein" evidence="5">
    <location>
        <begin position="23"/>
        <end position="1137"/>
    </location>
</feature>
<proteinExistence type="inferred from homology"/>
<evidence type="ECO:0000256" key="4">
    <source>
        <dbReference type="SAM" id="MobiDB-lite"/>
    </source>
</evidence>
<protein>
    <recommendedName>
        <fullName evidence="6">Pyrrolo-quinoline quinone repeat domain-containing protein</fullName>
    </recommendedName>
</protein>
<keyword evidence="3" id="KW-0560">Oxidoreductase</keyword>
<evidence type="ECO:0000313" key="7">
    <source>
        <dbReference type="EMBL" id="SZX60027.1"/>
    </source>
</evidence>
<dbReference type="EMBL" id="FNXT01000044">
    <property type="protein sequence ID" value="SZX60027.1"/>
    <property type="molecule type" value="Genomic_DNA"/>
</dbReference>
<evidence type="ECO:0000256" key="5">
    <source>
        <dbReference type="SAM" id="SignalP"/>
    </source>
</evidence>
<evidence type="ECO:0000256" key="3">
    <source>
        <dbReference type="ARBA" id="ARBA00023002"/>
    </source>
</evidence>
<name>A0A383V357_TETOB</name>
<organism evidence="7 8">
    <name type="scientific">Tetradesmus obliquus</name>
    <name type="common">Green alga</name>
    <name type="synonym">Acutodesmus obliquus</name>
    <dbReference type="NCBI Taxonomy" id="3088"/>
    <lineage>
        <taxon>Eukaryota</taxon>
        <taxon>Viridiplantae</taxon>
        <taxon>Chlorophyta</taxon>
        <taxon>core chlorophytes</taxon>
        <taxon>Chlorophyceae</taxon>
        <taxon>CS clade</taxon>
        <taxon>Sphaeropleales</taxon>
        <taxon>Scenedesmaceae</taxon>
        <taxon>Tetradesmus</taxon>
    </lineage>
</organism>
<evidence type="ECO:0000256" key="1">
    <source>
        <dbReference type="ARBA" id="ARBA00001931"/>
    </source>
</evidence>
<dbReference type="Proteomes" id="UP000256970">
    <property type="component" value="Unassembled WGS sequence"/>
</dbReference>
<feature type="domain" description="Pyrrolo-quinoline quinone repeat" evidence="6">
    <location>
        <begin position="632"/>
        <end position="894"/>
    </location>
</feature>
<dbReference type="Pfam" id="PF13360">
    <property type="entry name" value="PQQ_2"/>
    <property type="match status" value="1"/>
</dbReference>
<dbReference type="Gene3D" id="2.140.10.10">
    <property type="entry name" value="Quinoprotein alcohol dehydrogenase-like superfamily"/>
    <property type="match status" value="2"/>
</dbReference>
<dbReference type="SUPFAM" id="SSF50998">
    <property type="entry name" value="Quinoprotein alcohol dehydrogenase-like"/>
    <property type="match status" value="3"/>
</dbReference>
<dbReference type="PANTHER" id="PTHR32303">
    <property type="entry name" value="QUINOPROTEIN ALCOHOL DEHYDROGENASE (CYTOCHROME C)"/>
    <property type="match status" value="1"/>
</dbReference>
<gene>
    <name evidence="7" type="ORF">BQ4739_LOCUS609</name>
</gene>
<evidence type="ECO:0000259" key="6">
    <source>
        <dbReference type="Pfam" id="PF13360"/>
    </source>
</evidence>
<evidence type="ECO:0000313" key="8">
    <source>
        <dbReference type="Proteomes" id="UP000256970"/>
    </source>
</evidence>
<comment type="cofactor">
    <cofactor evidence="1">
        <name>pyrroloquinoline quinone</name>
        <dbReference type="ChEBI" id="CHEBI:58442"/>
    </cofactor>
</comment>
<feature type="region of interest" description="Disordered" evidence="4">
    <location>
        <begin position="164"/>
        <end position="194"/>
    </location>
</feature>
<dbReference type="Gene3D" id="2.130.10.10">
    <property type="entry name" value="YVTN repeat-like/Quinoprotein amine dehydrogenase"/>
    <property type="match status" value="1"/>
</dbReference>
<keyword evidence="8" id="KW-1185">Reference proteome</keyword>
<dbReference type="GO" id="GO:0016491">
    <property type="term" value="F:oxidoreductase activity"/>
    <property type="evidence" value="ECO:0007669"/>
    <property type="project" value="UniProtKB-KW"/>
</dbReference>
<accession>A0A383V357</accession>
<dbReference type="SMART" id="SM00564">
    <property type="entry name" value="PQQ"/>
    <property type="match status" value="7"/>
</dbReference>